<dbReference type="Proteomes" id="UP000312032">
    <property type="component" value="Unassembled WGS sequence"/>
</dbReference>
<reference evidence="1 2" key="1">
    <citation type="submission" date="2019-06" db="EMBL/GenBank/DDBJ databases">
        <authorList>
            <person name="Li J."/>
        </authorList>
    </citation>
    <scope>NUCLEOTIDE SEQUENCE [LARGE SCALE GENOMIC DNA]</scope>
    <source>
        <strain evidence="1 2">LMG 28165</strain>
    </source>
</reference>
<dbReference type="OrthoDB" id="4403497at2"/>
<evidence type="ECO:0000313" key="2">
    <source>
        <dbReference type="Proteomes" id="UP000312032"/>
    </source>
</evidence>
<dbReference type="EMBL" id="VDHJ01000023">
    <property type="protein sequence ID" value="TNL94362.1"/>
    <property type="molecule type" value="Genomic_DNA"/>
</dbReference>
<accession>A0A5C4U0Z7</accession>
<gene>
    <name evidence="1" type="ORF">FHE74_10460</name>
</gene>
<organism evidence="1 2">
    <name type="scientific">Corynebacterium tapiri</name>
    <dbReference type="NCBI Taxonomy" id="1448266"/>
    <lineage>
        <taxon>Bacteria</taxon>
        <taxon>Bacillati</taxon>
        <taxon>Actinomycetota</taxon>
        <taxon>Actinomycetes</taxon>
        <taxon>Mycobacteriales</taxon>
        <taxon>Corynebacteriaceae</taxon>
        <taxon>Corynebacterium</taxon>
    </lineage>
</organism>
<dbReference type="AlphaFoldDB" id="A0A5C4U0Z7"/>
<keyword evidence="2" id="KW-1185">Reference proteome</keyword>
<comment type="caution">
    <text evidence="1">The sequence shown here is derived from an EMBL/GenBank/DDBJ whole genome shotgun (WGS) entry which is preliminary data.</text>
</comment>
<protein>
    <submittedName>
        <fullName evidence="1">Uncharacterized protein</fullName>
    </submittedName>
</protein>
<name>A0A5C4U0Z7_9CORY</name>
<proteinExistence type="predicted"/>
<sequence>MAVAIMNESQSAEFLFKAVVFNRGEVNSVPIPSGVHSLAVGENHALIAGDSLGDDPKKKELYLLKSNGQVKQIPFPEGYDLTTPDFKYSHVNYLGAGLFEVLQGVPDGEVTKLKSFEVRVTPEMTLKVENTREFKMTLANNFVKHVMLPFGETGFIDDQGSVFINHRDTKDPERTGHVDGVTRETYVRVNSSIEALFGVRRDGLIEIRRWGSPESIVTEIPFEKGACSDEACGIASVSKIL</sequence>
<evidence type="ECO:0000313" key="1">
    <source>
        <dbReference type="EMBL" id="TNL94362.1"/>
    </source>
</evidence>
<dbReference type="RefSeq" id="WP_139466458.1">
    <property type="nucleotide sequence ID" value="NZ_VDHJ01000023.1"/>
</dbReference>